<dbReference type="Proteomes" id="UP000298252">
    <property type="component" value="Unassembled WGS sequence"/>
</dbReference>
<evidence type="ECO:0008006" key="4">
    <source>
        <dbReference type="Google" id="ProtNLM"/>
    </source>
</evidence>
<evidence type="ECO:0000313" key="1">
    <source>
        <dbReference type="EMBL" id="TFB78279.1"/>
    </source>
</evidence>
<sequence>MTAVHFRTATAGATTTGVPSGTALTVHSGDLTITKAGTIVSGLDIRGLVKIQAANVTIKNSIVRGRTMNAPGALINNLGGFSGLKITDTELYPSNPSPDVNGIYGYNFTATRVEIHGVIDAVHITGSNVTIQQSWLHSNLHYTNDPNQGGSASHDDSIQIQKGSNIRVIGNTISGAHSAGVQITQDRGDVSNFTFTNNNADGGKCTINIAQKTYGPIYGAVITDNKFGRNTRVVNCAIISPSTTKISTARNYYTPDSKIVSVHTG</sequence>
<dbReference type="EMBL" id="SOFD01000017">
    <property type="protein sequence ID" value="TFB78279.1"/>
    <property type="molecule type" value="Genomic_DNA"/>
</dbReference>
<reference evidence="1 3" key="1">
    <citation type="submission" date="2019-03" db="EMBL/GenBank/DDBJ databases">
        <title>Genomics of glacier-inhabiting Cryobacterium strains.</title>
        <authorList>
            <person name="Liu Q."/>
            <person name="Xin Y.-H."/>
        </authorList>
    </citation>
    <scope>NUCLEOTIDE SEQUENCE [LARGE SCALE GENOMIC DNA]</scope>
    <source>
        <strain evidence="1 3">Hh8</strain>
    </source>
</reference>
<proteinExistence type="predicted"/>
<protein>
    <recommendedName>
        <fullName evidence="4">Right handed beta helix region</fullName>
    </recommendedName>
</protein>
<dbReference type="EMBL" id="SOFD01000010">
    <property type="protein sequence ID" value="TFB78549.1"/>
    <property type="molecule type" value="Genomic_DNA"/>
</dbReference>
<name>A0ABY2I5Z2_9MICO</name>
<keyword evidence="3" id="KW-1185">Reference proteome</keyword>
<dbReference type="InterPro" id="IPR012334">
    <property type="entry name" value="Pectin_lyas_fold"/>
</dbReference>
<dbReference type="Gene3D" id="2.160.20.10">
    <property type="entry name" value="Single-stranded right-handed beta-helix, Pectin lyase-like"/>
    <property type="match status" value="1"/>
</dbReference>
<gene>
    <name evidence="2" type="ORF">E3O21_05410</name>
    <name evidence="1" type="ORF">E3O21_06345</name>
</gene>
<evidence type="ECO:0000313" key="2">
    <source>
        <dbReference type="EMBL" id="TFB78549.1"/>
    </source>
</evidence>
<dbReference type="SUPFAM" id="SSF51126">
    <property type="entry name" value="Pectin lyase-like"/>
    <property type="match status" value="1"/>
</dbReference>
<dbReference type="InterPro" id="IPR011050">
    <property type="entry name" value="Pectin_lyase_fold/virulence"/>
</dbReference>
<dbReference type="RefSeq" id="WP_206750985.1">
    <property type="nucleotide sequence ID" value="NZ_SOFD01000010.1"/>
</dbReference>
<accession>A0ABY2I5Z2</accession>
<organism evidence="1 3">
    <name type="scientific">Cryobacterium flavum</name>
    <dbReference type="NCBI Taxonomy" id="1424659"/>
    <lineage>
        <taxon>Bacteria</taxon>
        <taxon>Bacillati</taxon>
        <taxon>Actinomycetota</taxon>
        <taxon>Actinomycetes</taxon>
        <taxon>Micrococcales</taxon>
        <taxon>Microbacteriaceae</taxon>
        <taxon>Cryobacterium</taxon>
    </lineage>
</organism>
<comment type="caution">
    <text evidence="1">The sequence shown here is derived from an EMBL/GenBank/DDBJ whole genome shotgun (WGS) entry which is preliminary data.</text>
</comment>
<evidence type="ECO:0000313" key="3">
    <source>
        <dbReference type="Proteomes" id="UP000298252"/>
    </source>
</evidence>